<evidence type="ECO:0000256" key="3">
    <source>
        <dbReference type="PIRSR" id="PIRSR601952-2"/>
    </source>
</evidence>
<feature type="binding site" evidence="3">
    <location>
        <position position="37"/>
    </location>
    <ligand>
        <name>Zn(2+)</name>
        <dbReference type="ChEBI" id="CHEBI:29105"/>
        <label>2</label>
    </ligand>
</feature>
<keyword evidence="3" id="KW-0479">Metal-binding</keyword>
<dbReference type="Gene3D" id="3.40.720.10">
    <property type="entry name" value="Alkaline Phosphatase, subunit A"/>
    <property type="match status" value="1"/>
</dbReference>
<dbReference type="PANTHER" id="PTHR11596:SF5">
    <property type="entry name" value="ALKALINE PHOSPHATASE"/>
    <property type="match status" value="1"/>
</dbReference>
<dbReference type="SUPFAM" id="SSF53649">
    <property type="entry name" value="Alkaline phosphatase-like"/>
    <property type="match status" value="1"/>
</dbReference>
<protein>
    <recommendedName>
        <fullName evidence="1">alkaline phosphatase</fullName>
        <ecNumber evidence="1">3.1.3.1</ecNumber>
    </recommendedName>
</protein>
<evidence type="ECO:0000256" key="1">
    <source>
        <dbReference type="ARBA" id="ARBA00012647"/>
    </source>
</evidence>
<keyword evidence="3" id="KW-0460">Magnesium</keyword>
<keyword evidence="3" id="KW-0862">Zinc</keyword>
<evidence type="ECO:0000313" key="4">
    <source>
        <dbReference type="EMBL" id="VDM69041.1"/>
    </source>
</evidence>
<keyword evidence="5" id="KW-1185">Reference proteome</keyword>
<gene>
    <name evidence="4" type="ORF">SVUK_LOCUS4039</name>
</gene>
<comment type="cofactor">
    <cofactor evidence="3">
        <name>Zn(2+)</name>
        <dbReference type="ChEBI" id="CHEBI:29105"/>
    </cofactor>
    <text evidence="3">Binds 2 Zn(2+) ions.</text>
</comment>
<reference evidence="4 5" key="1">
    <citation type="submission" date="2018-11" db="EMBL/GenBank/DDBJ databases">
        <authorList>
            <consortium name="Pathogen Informatics"/>
        </authorList>
    </citation>
    <scope>NUCLEOTIDE SEQUENCE [LARGE SCALE GENOMIC DNA]</scope>
</reference>
<evidence type="ECO:0000313" key="5">
    <source>
        <dbReference type="Proteomes" id="UP000270094"/>
    </source>
</evidence>
<comment type="cofactor">
    <cofactor evidence="3">
        <name>Mg(2+)</name>
        <dbReference type="ChEBI" id="CHEBI:18420"/>
    </cofactor>
    <text evidence="3">Binds 1 Mg(2+) ion.</text>
</comment>
<dbReference type="GO" id="GO:0046872">
    <property type="term" value="F:metal ion binding"/>
    <property type="evidence" value="ECO:0007669"/>
    <property type="project" value="UniProtKB-KW"/>
</dbReference>
<keyword evidence="2" id="KW-0597">Phosphoprotein</keyword>
<dbReference type="Pfam" id="PF00245">
    <property type="entry name" value="Alk_phosphatase"/>
    <property type="match status" value="1"/>
</dbReference>
<dbReference type="EMBL" id="UYYB01010888">
    <property type="protein sequence ID" value="VDM69041.1"/>
    <property type="molecule type" value="Genomic_DNA"/>
</dbReference>
<proteinExistence type="predicted"/>
<feature type="binding site" evidence="3">
    <location>
        <position position="33"/>
    </location>
    <ligand>
        <name>Zn(2+)</name>
        <dbReference type="ChEBI" id="CHEBI:29105"/>
        <label>2</label>
    </ligand>
</feature>
<dbReference type="GO" id="GO:0004035">
    <property type="term" value="F:alkaline phosphatase activity"/>
    <property type="evidence" value="ECO:0007669"/>
    <property type="project" value="UniProtKB-EC"/>
</dbReference>
<sequence>MVPTLAEMTIKAIEQLHSGGNGYFLMVEGGSIDIAEHMNTMHLTFGELYDFEEAIRQALEGVVAAFSEQT</sequence>
<dbReference type="Proteomes" id="UP000270094">
    <property type="component" value="Unassembled WGS sequence"/>
</dbReference>
<dbReference type="InterPro" id="IPR017850">
    <property type="entry name" value="Alkaline_phosphatase_core_sf"/>
</dbReference>
<dbReference type="PANTHER" id="PTHR11596">
    <property type="entry name" value="ALKALINE PHOSPHATASE"/>
    <property type="match status" value="1"/>
</dbReference>
<evidence type="ECO:0000256" key="2">
    <source>
        <dbReference type="ARBA" id="ARBA00022553"/>
    </source>
</evidence>
<dbReference type="OrthoDB" id="5818554at2759"/>
<accession>A0A3P7I6N8</accession>
<name>A0A3P7I6N8_STRVU</name>
<organism evidence="4 5">
    <name type="scientific">Strongylus vulgaris</name>
    <name type="common">Blood worm</name>
    <dbReference type="NCBI Taxonomy" id="40348"/>
    <lineage>
        <taxon>Eukaryota</taxon>
        <taxon>Metazoa</taxon>
        <taxon>Ecdysozoa</taxon>
        <taxon>Nematoda</taxon>
        <taxon>Chromadorea</taxon>
        <taxon>Rhabditida</taxon>
        <taxon>Rhabditina</taxon>
        <taxon>Rhabditomorpha</taxon>
        <taxon>Strongyloidea</taxon>
        <taxon>Strongylidae</taxon>
        <taxon>Strongylus</taxon>
    </lineage>
</organism>
<dbReference type="AlphaFoldDB" id="A0A3P7I6N8"/>
<dbReference type="InterPro" id="IPR001952">
    <property type="entry name" value="Alkaline_phosphatase"/>
</dbReference>
<dbReference type="EC" id="3.1.3.1" evidence="1"/>
<feature type="binding site" evidence="3">
    <location>
        <position position="28"/>
    </location>
    <ligand>
        <name>Mg(2+)</name>
        <dbReference type="ChEBI" id="CHEBI:18420"/>
    </ligand>
</feature>